<protein>
    <submittedName>
        <fullName evidence="1">Uncharacterized protein</fullName>
    </submittedName>
</protein>
<name>A0A4Y2G819_ARAVE</name>
<accession>A0A4Y2G819</accession>
<dbReference type="InterPro" id="IPR036397">
    <property type="entry name" value="RNaseH_sf"/>
</dbReference>
<proteinExistence type="predicted"/>
<dbReference type="AlphaFoldDB" id="A0A4Y2G819"/>
<gene>
    <name evidence="1" type="ORF">AVEN_21625_1</name>
</gene>
<dbReference type="OrthoDB" id="6622349at2759"/>
<keyword evidence="2" id="KW-1185">Reference proteome</keyword>
<evidence type="ECO:0000313" key="2">
    <source>
        <dbReference type="Proteomes" id="UP000499080"/>
    </source>
</evidence>
<comment type="caution">
    <text evidence="1">The sequence shown here is derived from an EMBL/GenBank/DDBJ whole genome shotgun (WGS) entry which is preliminary data.</text>
</comment>
<dbReference type="EMBL" id="BGPR01001230">
    <property type="protein sequence ID" value="GBM48845.1"/>
    <property type="molecule type" value="Genomic_DNA"/>
</dbReference>
<dbReference type="Proteomes" id="UP000499080">
    <property type="component" value="Unassembled WGS sequence"/>
</dbReference>
<evidence type="ECO:0000313" key="1">
    <source>
        <dbReference type="EMBL" id="GBM48845.1"/>
    </source>
</evidence>
<reference evidence="1 2" key="1">
    <citation type="journal article" date="2019" name="Sci. Rep.">
        <title>Orb-weaving spider Araneus ventricosus genome elucidates the spidroin gene catalogue.</title>
        <authorList>
            <person name="Kono N."/>
            <person name="Nakamura H."/>
            <person name="Ohtoshi R."/>
            <person name="Moran D.A.P."/>
            <person name="Shinohara A."/>
            <person name="Yoshida Y."/>
            <person name="Fujiwara M."/>
            <person name="Mori M."/>
            <person name="Tomita M."/>
            <person name="Arakawa K."/>
        </authorList>
    </citation>
    <scope>NUCLEOTIDE SEQUENCE [LARGE SCALE GENOMIC DNA]</scope>
</reference>
<dbReference type="GO" id="GO:0003676">
    <property type="term" value="F:nucleic acid binding"/>
    <property type="evidence" value="ECO:0007669"/>
    <property type="project" value="InterPro"/>
</dbReference>
<organism evidence="1 2">
    <name type="scientific">Araneus ventricosus</name>
    <name type="common">Orbweaver spider</name>
    <name type="synonym">Epeira ventricosa</name>
    <dbReference type="NCBI Taxonomy" id="182803"/>
    <lineage>
        <taxon>Eukaryota</taxon>
        <taxon>Metazoa</taxon>
        <taxon>Ecdysozoa</taxon>
        <taxon>Arthropoda</taxon>
        <taxon>Chelicerata</taxon>
        <taxon>Arachnida</taxon>
        <taxon>Araneae</taxon>
        <taxon>Araneomorphae</taxon>
        <taxon>Entelegynae</taxon>
        <taxon>Araneoidea</taxon>
        <taxon>Araneidae</taxon>
        <taxon>Araneus</taxon>
    </lineage>
</organism>
<sequence>MTYQGGGWTRGTHCLPSTFARSNPCDFFLWGHLKLLVYATSVDNTPENLIAQIVVAAADIKSISGIFEHVRESFLRRCRLCNGASGLHLQQLL</sequence>
<dbReference type="Gene3D" id="3.30.420.10">
    <property type="entry name" value="Ribonuclease H-like superfamily/Ribonuclease H"/>
    <property type="match status" value="1"/>
</dbReference>